<dbReference type="Gene3D" id="3.40.630.30">
    <property type="match status" value="1"/>
</dbReference>
<feature type="domain" description="N-acetyltransferase" evidence="1">
    <location>
        <begin position="20"/>
        <end position="196"/>
    </location>
</feature>
<dbReference type="Proteomes" id="UP000526501">
    <property type="component" value="Unassembled WGS sequence"/>
</dbReference>
<evidence type="ECO:0000259" key="1">
    <source>
        <dbReference type="PROSITE" id="PS51186"/>
    </source>
</evidence>
<dbReference type="EMBL" id="JACHVC010000012">
    <property type="protein sequence ID" value="MBC2607130.1"/>
    <property type="molecule type" value="Genomic_DNA"/>
</dbReference>
<reference evidence="2 3" key="1">
    <citation type="submission" date="2020-07" db="EMBL/GenBank/DDBJ databases">
        <authorList>
            <person name="Feng X."/>
        </authorList>
    </citation>
    <scope>NUCLEOTIDE SEQUENCE [LARGE SCALE GENOMIC DNA]</scope>
    <source>
        <strain evidence="2 3">JCM23202</strain>
    </source>
</reference>
<dbReference type="InterPro" id="IPR000182">
    <property type="entry name" value="GNAT_dom"/>
</dbReference>
<proteinExistence type="predicted"/>
<dbReference type="SUPFAM" id="SSF55729">
    <property type="entry name" value="Acyl-CoA N-acyltransferases (Nat)"/>
    <property type="match status" value="1"/>
</dbReference>
<dbReference type="RefSeq" id="WP_185660989.1">
    <property type="nucleotide sequence ID" value="NZ_CAWPOO010000012.1"/>
</dbReference>
<name>A0A7X1E8U6_9BACT</name>
<gene>
    <name evidence="2" type="ORF">H5P27_13835</name>
</gene>
<evidence type="ECO:0000313" key="2">
    <source>
        <dbReference type="EMBL" id="MBC2607130.1"/>
    </source>
</evidence>
<keyword evidence="2" id="KW-0808">Transferase</keyword>
<comment type="caution">
    <text evidence="2">The sequence shown here is derived from an EMBL/GenBank/DDBJ whole genome shotgun (WGS) entry which is preliminary data.</text>
</comment>
<sequence length="198" mass="22603">MPTSLRISTFSGSQIAGFVPDVAKLRIEVFREYPYLYEGSLDYESEYLLSYARTERSVFVIASDGEEVVGVSTGLPMSDADLDFQKPFEAAGLDIGSVFYFGESVLRSEYRGSGVGSRFMRERESFARALGGFRFCTFCAVQRSGDDPRKPIGYQDLGGFWRKYGFEERPDLETRFSWKEVGAEAERENRMRFWIKPL</sequence>
<keyword evidence="3" id="KW-1185">Reference proteome</keyword>
<organism evidence="2 3">
    <name type="scientific">Pelagicoccus albus</name>
    <dbReference type="NCBI Taxonomy" id="415222"/>
    <lineage>
        <taxon>Bacteria</taxon>
        <taxon>Pseudomonadati</taxon>
        <taxon>Verrucomicrobiota</taxon>
        <taxon>Opitutia</taxon>
        <taxon>Puniceicoccales</taxon>
        <taxon>Pelagicoccaceae</taxon>
        <taxon>Pelagicoccus</taxon>
    </lineage>
</organism>
<dbReference type="GO" id="GO:0016747">
    <property type="term" value="F:acyltransferase activity, transferring groups other than amino-acyl groups"/>
    <property type="evidence" value="ECO:0007669"/>
    <property type="project" value="InterPro"/>
</dbReference>
<dbReference type="AlphaFoldDB" id="A0A7X1E8U6"/>
<protein>
    <submittedName>
        <fullName evidence="2">GNAT family N-acetyltransferase</fullName>
    </submittedName>
</protein>
<dbReference type="InterPro" id="IPR016181">
    <property type="entry name" value="Acyl_CoA_acyltransferase"/>
</dbReference>
<dbReference type="PROSITE" id="PS51186">
    <property type="entry name" value="GNAT"/>
    <property type="match status" value="1"/>
</dbReference>
<dbReference type="CDD" id="cd04301">
    <property type="entry name" value="NAT_SF"/>
    <property type="match status" value="1"/>
</dbReference>
<dbReference type="Pfam" id="PF00583">
    <property type="entry name" value="Acetyltransf_1"/>
    <property type="match status" value="1"/>
</dbReference>
<accession>A0A7X1E8U6</accession>
<evidence type="ECO:0000313" key="3">
    <source>
        <dbReference type="Proteomes" id="UP000526501"/>
    </source>
</evidence>